<dbReference type="FunFam" id="1.10.630.10:FF:000068">
    <property type="entry name" value="Probable cytochrome P450 508A2"/>
    <property type="match status" value="1"/>
</dbReference>
<evidence type="ECO:0000256" key="9">
    <source>
        <dbReference type="ARBA" id="ARBA00023004"/>
    </source>
</evidence>
<dbReference type="OMA" id="FHDNFRI"/>
<keyword evidence="11 14" id="KW-0472">Membrane</keyword>
<evidence type="ECO:0000256" key="7">
    <source>
        <dbReference type="ARBA" id="ARBA00022989"/>
    </source>
</evidence>
<dbReference type="OrthoDB" id="15258at2759"/>
<dbReference type="STRING" id="1054147.F4QF39"/>
<dbReference type="GO" id="GO:0005506">
    <property type="term" value="F:iron ion binding"/>
    <property type="evidence" value="ECO:0007669"/>
    <property type="project" value="InterPro"/>
</dbReference>
<evidence type="ECO:0000256" key="11">
    <source>
        <dbReference type="ARBA" id="ARBA00023136"/>
    </source>
</evidence>
<keyword evidence="7 14" id="KW-1133">Transmembrane helix</keyword>
<evidence type="ECO:0000256" key="13">
    <source>
        <dbReference type="RuleBase" id="RU000461"/>
    </source>
</evidence>
<dbReference type="InterPro" id="IPR017972">
    <property type="entry name" value="Cyt_P450_CS"/>
</dbReference>
<dbReference type="EMBL" id="GL883029">
    <property type="protein sequence ID" value="EGG13398.1"/>
    <property type="molecule type" value="Genomic_DNA"/>
</dbReference>
<comment type="cofactor">
    <cofactor evidence="1 12">
        <name>heme</name>
        <dbReference type="ChEBI" id="CHEBI:30413"/>
    </cofactor>
</comment>
<dbReference type="Gene3D" id="1.10.630.10">
    <property type="entry name" value="Cytochrome P450"/>
    <property type="match status" value="1"/>
</dbReference>
<evidence type="ECO:0000256" key="12">
    <source>
        <dbReference type="PIRSR" id="PIRSR602401-1"/>
    </source>
</evidence>
<keyword evidence="9 12" id="KW-0408">Iron</keyword>
<dbReference type="PROSITE" id="PS00086">
    <property type="entry name" value="CYTOCHROME_P450"/>
    <property type="match status" value="1"/>
</dbReference>
<protein>
    <submittedName>
        <fullName evidence="15">Cytochrome P450 family protein</fullName>
    </submittedName>
</protein>
<evidence type="ECO:0000256" key="4">
    <source>
        <dbReference type="ARBA" id="ARBA00022617"/>
    </source>
</evidence>
<dbReference type="GeneID" id="14865772"/>
<evidence type="ECO:0000313" key="16">
    <source>
        <dbReference type="Proteomes" id="UP000007797"/>
    </source>
</evidence>
<dbReference type="GO" id="GO:0016020">
    <property type="term" value="C:membrane"/>
    <property type="evidence" value="ECO:0007669"/>
    <property type="project" value="UniProtKB-SubCell"/>
</dbReference>
<keyword evidence="4 12" id="KW-0349">Heme</keyword>
<dbReference type="CDD" id="cd20617">
    <property type="entry name" value="CYP1_2-like"/>
    <property type="match status" value="1"/>
</dbReference>
<keyword evidence="5 14" id="KW-0812">Transmembrane</keyword>
<keyword evidence="6 12" id="KW-0479">Metal-binding</keyword>
<evidence type="ECO:0000256" key="8">
    <source>
        <dbReference type="ARBA" id="ARBA00023002"/>
    </source>
</evidence>
<dbReference type="AlphaFoldDB" id="F4QF39"/>
<dbReference type="GO" id="GO:0016705">
    <property type="term" value="F:oxidoreductase activity, acting on paired donors, with incorporation or reduction of molecular oxygen"/>
    <property type="evidence" value="ECO:0007669"/>
    <property type="project" value="InterPro"/>
</dbReference>
<dbReference type="PANTHER" id="PTHR24303">
    <property type="entry name" value="HEME-BINDING MONOOXYGENASE FAMILY"/>
    <property type="match status" value="1"/>
</dbReference>
<name>F4QF39_CACFS</name>
<evidence type="ECO:0000256" key="2">
    <source>
        <dbReference type="ARBA" id="ARBA00004167"/>
    </source>
</evidence>
<evidence type="ECO:0000256" key="10">
    <source>
        <dbReference type="ARBA" id="ARBA00023033"/>
    </source>
</evidence>
<dbReference type="Pfam" id="PF00067">
    <property type="entry name" value="p450"/>
    <property type="match status" value="1"/>
</dbReference>
<evidence type="ECO:0000256" key="5">
    <source>
        <dbReference type="ARBA" id="ARBA00022692"/>
    </source>
</evidence>
<dbReference type="PRINTS" id="PR00463">
    <property type="entry name" value="EP450I"/>
</dbReference>
<dbReference type="PANTHER" id="PTHR24303:SF31">
    <property type="entry name" value="CYTOCHROME P450 307A1-RELATED"/>
    <property type="match status" value="1"/>
</dbReference>
<keyword evidence="10 13" id="KW-0503">Monooxygenase</keyword>
<accession>F4QF39</accession>
<evidence type="ECO:0000256" key="14">
    <source>
        <dbReference type="SAM" id="Phobius"/>
    </source>
</evidence>
<dbReference type="SUPFAM" id="SSF48264">
    <property type="entry name" value="Cytochrome P450"/>
    <property type="match status" value="1"/>
</dbReference>
<dbReference type="InterPro" id="IPR002401">
    <property type="entry name" value="Cyt_P450_E_grp-I"/>
</dbReference>
<dbReference type="Proteomes" id="UP000007797">
    <property type="component" value="Unassembled WGS sequence"/>
</dbReference>
<reference evidence="16" key="1">
    <citation type="journal article" date="2011" name="Genome Res.">
        <title>Phylogeny-wide analysis of social amoeba genomes highlights ancient origins for complex intercellular communication.</title>
        <authorList>
            <person name="Heidel A.J."/>
            <person name="Lawal H.M."/>
            <person name="Felder M."/>
            <person name="Schilde C."/>
            <person name="Helps N.R."/>
            <person name="Tunggal B."/>
            <person name="Rivero F."/>
            <person name="John U."/>
            <person name="Schleicher M."/>
            <person name="Eichinger L."/>
            <person name="Platzer M."/>
            <person name="Noegel A.A."/>
            <person name="Schaap P."/>
            <person name="Gloeckner G."/>
        </authorList>
    </citation>
    <scope>NUCLEOTIDE SEQUENCE [LARGE SCALE GENOMIC DNA]</scope>
    <source>
        <strain evidence="16">SH3</strain>
    </source>
</reference>
<feature type="binding site" description="axial binding residue" evidence="12">
    <location>
        <position position="430"/>
    </location>
    <ligand>
        <name>heme</name>
        <dbReference type="ChEBI" id="CHEBI:30413"/>
    </ligand>
    <ligandPart>
        <name>Fe</name>
        <dbReference type="ChEBI" id="CHEBI:18248"/>
    </ligandPart>
</feature>
<proteinExistence type="inferred from homology"/>
<dbReference type="GO" id="GO:0004497">
    <property type="term" value="F:monooxygenase activity"/>
    <property type="evidence" value="ECO:0007669"/>
    <property type="project" value="UniProtKB-KW"/>
</dbReference>
<gene>
    <name evidence="15" type="primary">CYP519E1</name>
    <name evidence="15" type="ORF">DFA_11159</name>
</gene>
<dbReference type="InterPro" id="IPR001128">
    <property type="entry name" value="Cyt_P450"/>
</dbReference>
<comment type="subcellular location">
    <subcellularLocation>
        <location evidence="2">Membrane</location>
        <topology evidence="2">Single-pass membrane protein</topology>
    </subcellularLocation>
</comment>
<organism evidence="15 16">
    <name type="scientific">Cavenderia fasciculata</name>
    <name type="common">Slime mold</name>
    <name type="synonym">Dictyostelium fasciculatum</name>
    <dbReference type="NCBI Taxonomy" id="261658"/>
    <lineage>
        <taxon>Eukaryota</taxon>
        <taxon>Amoebozoa</taxon>
        <taxon>Evosea</taxon>
        <taxon>Eumycetozoa</taxon>
        <taxon>Dictyostelia</taxon>
        <taxon>Acytosteliales</taxon>
        <taxon>Cavenderiaceae</taxon>
        <taxon>Cavenderia</taxon>
    </lineage>
</organism>
<feature type="transmembrane region" description="Helical" evidence="14">
    <location>
        <begin position="6"/>
        <end position="22"/>
    </location>
</feature>
<comment type="similarity">
    <text evidence="3 13">Belongs to the cytochrome P450 family.</text>
</comment>
<dbReference type="PRINTS" id="PR00385">
    <property type="entry name" value="P450"/>
</dbReference>
<evidence type="ECO:0000313" key="15">
    <source>
        <dbReference type="EMBL" id="EGG13398.1"/>
    </source>
</evidence>
<evidence type="ECO:0000256" key="1">
    <source>
        <dbReference type="ARBA" id="ARBA00001971"/>
    </source>
</evidence>
<dbReference type="InterPro" id="IPR036396">
    <property type="entry name" value="Cyt_P450_sf"/>
</dbReference>
<sequence>MLLTFFQYLLYLIIFGLFISFVKKNKRISSNDPPQRHFALPLLGHLHLLGDLPHRSLTRMSQRLGQKVISLWFGDKYTVVVSDPAVIREIWVKNFDNFTDRGFINSIAIYSGNYNDLAFSDGPLWRKSRGLVSTVFTKTKLKSMNQHLLDQANQLIQSMKPYQSSNQFFLCKKYFSKYAINVILKLVVSEEIAYDESVDDGKMKRLTDPIHAVFKTLGSGSLSDYISVLSPLFYLQNRTFKRKVANIKQFMRETYDEHITNLDSENPKDVLDLLILEFGEKNVDQILHIAMDFLLAGSDSNAGTVEWFCLYMINNPHIQQKAYDELLVSVGHGNQPELSHRAKTPYLVAIIREVMRCRPIGPLGLPRVASEDITVSGYFIPKGTQMIQNIYGVHHDRDYWEDPQEFRPERFLVDTHSEYWLNFSCGPRNCVGMNLALDVVYLACSAILMNFKLSSPNTPIDDTEVFGLTIHPKVFPMSLEQRIN</sequence>
<keyword evidence="16" id="KW-1185">Reference proteome</keyword>
<dbReference type="GO" id="GO:0020037">
    <property type="term" value="F:heme binding"/>
    <property type="evidence" value="ECO:0007669"/>
    <property type="project" value="InterPro"/>
</dbReference>
<keyword evidence="8 13" id="KW-0560">Oxidoreductase</keyword>
<dbReference type="RefSeq" id="XP_004350102.1">
    <property type="nucleotide sequence ID" value="XM_004350052.1"/>
</dbReference>
<dbReference type="KEGG" id="dfa:DFA_11159"/>
<evidence type="ECO:0000256" key="6">
    <source>
        <dbReference type="ARBA" id="ARBA00022723"/>
    </source>
</evidence>
<evidence type="ECO:0000256" key="3">
    <source>
        <dbReference type="ARBA" id="ARBA00010617"/>
    </source>
</evidence>